<name>A0A0S4VC81_RALSL</name>
<gene>
    <name evidence="1" type="ORF">RUN1985_v1_2560001</name>
</gene>
<protein>
    <submittedName>
        <fullName evidence="1">Uncharacterized protein</fullName>
    </submittedName>
</protein>
<dbReference type="EMBL" id="LN899824">
    <property type="protein sequence ID" value="CUV32243.1"/>
    <property type="molecule type" value="Genomic_DNA"/>
</dbReference>
<proteinExistence type="predicted"/>
<accession>A0A0S4VC81</accession>
<sequence>MGQTEAAARVLSTGPQDTQTYGLRASMLAKEKQAASLEAVSYTHLTLPTKA</sequence>
<reference evidence="1" key="1">
    <citation type="submission" date="2015-10" db="EMBL/GenBank/DDBJ databases">
        <authorList>
            <person name="Gilbert D.G."/>
        </authorList>
    </citation>
    <scope>NUCLEOTIDE SEQUENCE</scope>
    <source>
        <strain evidence="1">Phyl III-seqv23</strain>
    </source>
</reference>
<organism evidence="1">
    <name type="scientific">Ralstonia solanacearum</name>
    <name type="common">Pseudomonas solanacearum</name>
    <dbReference type="NCBI Taxonomy" id="305"/>
    <lineage>
        <taxon>Bacteria</taxon>
        <taxon>Pseudomonadati</taxon>
        <taxon>Pseudomonadota</taxon>
        <taxon>Betaproteobacteria</taxon>
        <taxon>Burkholderiales</taxon>
        <taxon>Burkholderiaceae</taxon>
        <taxon>Ralstonia</taxon>
        <taxon>Ralstonia solanacearum species complex</taxon>
    </lineage>
</organism>
<dbReference type="AlphaFoldDB" id="A0A0S4VC81"/>
<evidence type="ECO:0000313" key="1">
    <source>
        <dbReference type="EMBL" id="CUV32243.1"/>
    </source>
</evidence>